<evidence type="ECO:0000313" key="1">
    <source>
        <dbReference type="EMBL" id="SET07535.1"/>
    </source>
</evidence>
<evidence type="ECO:0000313" key="2">
    <source>
        <dbReference type="Proteomes" id="UP000198558"/>
    </source>
</evidence>
<protein>
    <submittedName>
        <fullName evidence="1">Uncharacterized protein</fullName>
    </submittedName>
</protein>
<reference evidence="2" key="1">
    <citation type="submission" date="2016-10" db="EMBL/GenBank/DDBJ databases">
        <authorList>
            <person name="Varghese N."/>
            <person name="Submissions S."/>
        </authorList>
    </citation>
    <scope>NUCLEOTIDE SEQUENCE [LARGE SCALE GENOMIC DNA]</scope>
    <source>
        <strain evidence="2">DSM 1551</strain>
    </source>
</reference>
<dbReference type="AlphaFoldDB" id="A0A1I0BKK8"/>
<keyword evidence="2" id="KW-1185">Reference proteome</keyword>
<dbReference type="GeneID" id="78287210"/>
<dbReference type="RefSeq" id="WP_143050692.1">
    <property type="nucleotide sequence ID" value="NZ_FOIN01000001.1"/>
</dbReference>
<proteinExistence type="predicted"/>
<dbReference type="Proteomes" id="UP000198558">
    <property type="component" value="Unassembled WGS sequence"/>
</dbReference>
<sequence length="98" mass="11217">MVKVTEMMKGDLEKLGEEYENVESISKIQTQILNLTKGNVNIFDDSRNFKSTYEIIEKIAKVWDHISQTDQADLLEIIAGKCLPDCVVIHNMNTLNCR</sequence>
<gene>
    <name evidence="1" type="ORF">SAMN04489758_101166</name>
</gene>
<organism evidence="1 2">
    <name type="scientific">Thomasclavelia cocleata</name>
    <dbReference type="NCBI Taxonomy" id="69824"/>
    <lineage>
        <taxon>Bacteria</taxon>
        <taxon>Bacillati</taxon>
        <taxon>Bacillota</taxon>
        <taxon>Erysipelotrichia</taxon>
        <taxon>Erysipelotrichales</taxon>
        <taxon>Coprobacillaceae</taxon>
        <taxon>Thomasclavelia</taxon>
    </lineage>
</organism>
<dbReference type="EMBL" id="FOIN01000001">
    <property type="protein sequence ID" value="SET07535.1"/>
    <property type="molecule type" value="Genomic_DNA"/>
</dbReference>
<name>A0A1I0BKK8_9FIRM</name>
<accession>A0A1I0BKK8</accession>